<sequence>MHTLLKEARVDLHREDIHRDRDEHGAGASGHGKTECLVHHLGEQFRTVDAPGALHEWTVNLILARVGVHVDLLMGVAAEIA</sequence>
<organism evidence="1">
    <name type="scientific">bioreactor metagenome</name>
    <dbReference type="NCBI Taxonomy" id="1076179"/>
    <lineage>
        <taxon>unclassified sequences</taxon>
        <taxon>metagenomes</taxon>
        <taxon>ecological metagenomes</taxon>
    </lineage>
</organism>
<dbReference type="EMBL" id="VSSQ01036377">
    <property type="protein sequence ID" value="MPM88842.1"/>
    <property type="molecule type" value="Genomic_DNA"/>
</dbReference>
<comment type="caution">
    <text evidence="1">The sequence shown here is derived from an EMBL/GenBank/DDBJ whole genome shotgun (WGS) entry which is preliminary data.</text>
</comment>
<name>A0A645DJU0_9ZZZZ</name>
<dbReference type="AlphaFoldDB" id="A0A645DJU0"/>
<accession>A0A645DJU0</accession>
<protein>
    <submittedName>
        <fullName evidence="1">Uncharacterized protein</fullName>
    </submittedName>
</protein>
<proteinExistence type="predicted"/>
<gene>
    <name evidence="1" type="ORF">SDC9_135946</name>
</gene>
<evidence type="ECO:0000313" key="1">
    <source>
        <dbReference type="EMBL" id="MPM88842.1"/>
    </source>
</evidence>
<reference evidence="1" key="1">
    <citation type="submission" date="2019-08" db="EMBL/GenBank/DDBJ databases">
        <authorList>
            <person name="Kucharzyk K."/>
            <person name="Murdoch R.W."/>
            <person name="Higgins S."/>
            <person name="Loffler F."/>
        </authorList>
    </citation>
    <scope>NUCLEOTIDE SEQUENCE</scope>
</reference>